<reference evidence="2" key="1">
    <citation type="journal article" date="2014" name="Int. J. Syst. Evol. Microbiol.">
        <title>Complete genome sequence of Corynebacterium casei LMG S-19264T (=DSM 44701T), isolated from a smear-ripened cheese.</title>
        <authorList>
            <consortium name="US DOE Joint Genome Institute (JGI-PGF)"/>
            <person name="Walter F."/>
            <person name="Albersmeier A."/>
            <person name="Kalinowski J."/>
            <person name="Ruckert C."/>
        </authorList>
    </citation>
    <scope>NUCLEOTIDE SEQUENCE</scope>
    <source>
        <strain evidence="2">CGMCC 1.12187</strain>
    </source>
</reference>
<dbReference type="RefSeq" id="WP_188539690.1">
    <property type="nucleotide sequence ID" value="NZ_BMEQ01000029.1"/>
</dbReference>
<evidence type="ECO:0000313" key="3">
    <source>
        <dbReference type="Proteomes" id="UP000638848"/>
    </source>
</evidence>
<gene>
    <name evidence="2" type="ORF">GCM10011374_35750</name>
</gene>
<reference evidence="2" key="2">
    <citation type="submission" date="2020-09" db="EMBL/GenBank/DDBJ databases">
        <authorList>
            <person name="Sun Q."/>
            <person name="Zhou Y."/>
        </authorList>
    </citation>
    <scope>NUCLEOTIDE SEQUENCE</scope>
    <source>
        <strain evidence="2">CGMCC 1.12187</strain>
    </source>
</reference>
<feature type="region of interest" description="Disordered" evidence="1">
    <location>
        <begin position="1"/>
        <end position="26"/>
    </location>
</feature>
<evidence type="ECO:0000313" key="2">
    <source>
        <dbReference type="EMBL" id="GGG68251.1"/>
    </source>
</evidence>
<comment type="caution">
    <text evidence="2">The sequence shown here is derived from an EMBL/GenBank/DDBJ whole genome shotgun (WGS) entry which is preliminary data.</text>
</comment>
<dbReference type="AlphaFoldDB" id="A0A917LZ05"/>
<sequence length="280" mass="30531">MTTFSEADHPRAAGGQFTTKVHAEASPSLVPVARDRDPRVSAAETMIERLNTQMRQAQAWHDDLVIAETMRDLRARHPDAGEVELISDEHDRIEVYVGAEHDAEASDALNETSILDRTRDSDLGRITGHGYTAHWLNSYHDEHSLSGIVDLDAATTEPSLPKELAEAQSRPLTAAEQSILVAGAHEGVDAKNSELGQASHWPASEVVSAWRSLDELNAVLATRAPGEHAEAVQMVAAVEDSIPTEYRDRAAAVALKSTPTAWRRQRCSTRVVSRSRPPGT</sequence>
<proteinExistence type="predicted"/>
<keyword evidence="3" id="KW-1185">Reference proteome</keyword>
<feature type="compositionally biased region" description="Basic and acidic residues" evidence="1">
    <location>
        <begin position="1"/>
        <end position="11"/>
    </location>
</feature>
<dbReference type="Proteomes" id="UP000638848">
    <property type="component" value="Unassembled WGS sequence"/>
</dbReference>
<name>A0A917LZ05_9MICC</name>
<evidence type="ECO:0000256" key="1">
    <source>
        <dbReference type="SAM" id="MobiDB-lite"/>
    </source>
</evidence>
<protein>
    <submittedName>
        <fullName evidence="2">Uncharacterized protein</fullName>
    </submittedName>
</protein>
<organism evidence="2 3">
    <name type="scientific">Kocuria dechangensis</name>
    <dbReference type="NCBI Taxonomy" id="1176249"/>
    <lineage>
        <taxon>Bacteria</taxon>
        <taxon>Bacillati</taxon>
        <taxon>Actinomycetota</taxon>
        <taxon>Actinomycetes</taxon>
        <taxon>Micrococcales</taxon>
        <taxon>Micrococcaceae</taxon>
        <taxon>Kocuria</taxon>
    </lineage>
</organism>
<accession>A0A917LZ05</accession>
<dbReference type="EMBL" id="BMEQ01000029">
    <property type="protein sequence ID" value="GGG68251.1"/>
    <property type="molecule type" value="Genomic_DNA"/>
</dbReference>